<dbReference type="InterPro" id="IPR010651">
    <property type="entry name" value="Sugar_transport"/>
</dbReference>
<dbReference type="OrthoDB" id="426527at2759"/>
<evidence type="ECO:0000256" key="6">
    <source>
        <dbReference type="SAM" id="Phobius"/>
    </source>
</evidence>
<name>A0A183FPP7_HELPZ</name>
<protein>
    <submittedName>
        <fullName evidence="9">Transmembrane protein 144</fullName>
    </submittedName>
</protein>
<gene>
    <name evidence="7" type="ORF">HPBE_LOCUS9616</name>
</gene>
<evidence type="ECO:0000313" key="9">
    <source>
        <dbReference type="WBParaSite" id="HPBE_0000961501-mRNA-1"/>
    </source>
</evidence>
<evidence type="ECO:0000256" key="2">
    <source>
        <dbReference type="ARBA" id="ARBA00005731"/>
    </source>
</evidence>
<evidence type="ECO:0000256" key="1">
    <source>
        <dbReference type="ARBA" id="ARBA00004141"/>
    </source>
</evidence>
<feature type="transmembrane region" description="Helical" evidence="6">
    <location>
        <begin position="148"/>
        <end position="165"/>
    </location>
</feature>
<dbReference type="EMBL" id="UZAH01026496">
    <property type="protein sequence ID" value="VDO81550.1"/>
    <property type="molecule type" value="Genomic_DNA"/>
</dbReference>
<accession>A0A183FPP7</accession>
<comment type="subcellular location">
    <subcellularLocation>
        <location evidence="1">Membrane</location>
        <topology evidence="1">Multi-pass membrane protein</topology>
    </subcellularLocation>
</comment>
<dbReference type="InterPro" id="IPR012435">
    <property type="entry name" value="TMEM144"/>
</dbReference>
<reference evidence="7 8" key="1">
    <citation type="submission" date="2018-11" db="EMBL/GenBank/DDBJ databases">
        <authorList>
            <consortium name="Pathogen Informatics"/>
        </authorList>
    </citation>
    <scope>NUCLEOTIDE SEQUENCE [LARGE SCALE GENOMIC DNA]</scope>
</reference>
<feature type="transmembrane region" description="Helical" evidence="6">
    <location>
        <begin position="116"/>
        <end position="136"/>
    </location>
</feature>
<feature type="transmembrane region" description="Helical" evidence="6">
    <location>
        <begin position="44"/>
        <end position="64"/>
    </location>
</feature>
<keyword evidence="8" id="KW-1185">Reference proteome</keyword>
<dbReference type="AlphaFoldDB" id="A0A183FPP7"/>
<keyword evidence="3 6" id="KW-0812">Transmembrane</keyword>
<proteinExistence type="inferred from homology"/>
<dbReference type="GO" id="GO:0016020">
    <property type="term" value="C:membrane"/>
    <property type="evidence" value="ECO:0007669"/>
    <property type="project" value="UniProtKB-SubCell"/>
</dbReference>
<evidence type="ECO:0000313" key="7">
    <source>
        <dbReference type="EMBL" id="VDO81550.1"/>
    </source>
</evidence>
<dbReference type="WBParaSite" id="HPBE_0000961501-mRNA-1">
    <property type="protein sequence ID" value="HPBE_0000961501-mRNA-1"/>
    <property type="gene ID" value="HPBE_0000961501"/>
</dbReference>
<evidence type="ECO:0000256" key="3">
    <source>
        <dbReference type="ARBA" id="ARBA00022692"/>
    </source>
</evidence>
<dbReference type="PANTHER" id="PTHR16119:SF17">
    <property type="entry name" value="TRANSMEMBRANE PROTEIN 144"/>
    <property type="match status" value="1"/>
</dbReference>
<accession>A0A3P7Y1X3</accession>
<dbReference type="GO" id="GO:0015144">
    <property type="term" value="F:carbohydrate transmembrane transporter activity"/>
    <property type="evidence" value="ECO:0007669"/>
    <property type="project" value="InterPro"/>
</dbReference>
<feature type="transmembrane region" description="Helical" evidence="6">
    <location>
        <begin position="84"/>
        <end position="104"/>
    </location>
</feature>
<dbReference type="Proteomes" id="UP000050761">
    <property type="component" value="Unassembled WGS sequence"/>
</dbReference>
<keyword evidence="5 6" id="KW-0472">Membrane</keyword>
<evidence type="ECO:0000313" key="8">
    <source>
        <dbReference type="Proteomes" id="UP000050761"/>
    </source>
</evidence>
<keyword evidence="4 6" id="KW-1133">Transmembrane helix</keyword>
<feature type="transmembrane region" description="Helical" evidence="6">
    <location>
        <begin position="6"/>
        <end position="32"/>
    </location>
</feature>
<reference evidence="9" key="2">
    <citation type="submission" date="2019-09" db="UniProtKB">
        <authorList>
            <consortium name="WormBaseParasite"/>
        </authorList>
    </citation>
    <scope>IDENTIFICATION</scope>
</reference>
<evidence type="ECO:0000256" key="4">
    <source>
        <dbReference type="ARBA" id="ARBA00022989"/>
    </source>
</evidence>
<evidence type="ECO:0000256" key="5">
    <source>
        <dbReference type="ARBA" id="ARBA00023136"/>
    </source>
</evidence>
<feature type="transmembrane region" description="Helical" evidence="6">
    <location>
        <begin position="174"/>
        <end position="193"/>
    </location>
</feature>
<sequence>MLGGVFWALGNVTAIPIMNVLGLGMGMLIWGVTNCVTGWAVGRAVAVSLIAGVFYGITFVPVIYIQDHPDQFPGASKDGLAYVFSHYCGIFVTATALLVLYIIFSGNNPIVNNKIIGPSLITGCMWAVAQTSWFIANDNLSQSVTFPIISMVPGVCGAMWSVFYFKEITGHRNLRVLTVAILTTLAGAVLVGISK</sequence>
<comment type="similarity">
    <text evidence="2">Belongs to the TMEM144 family.</text>
</comment>
<dbReference type="PANTHER" id="PTHR16119">
    <property type="entry name" value="TRANSMEMBRANE PROTEIN 144"/>
    <property type="match status" value="1"/>
</dbReference>
<dbReference type="Pfam" id="PF07857">
    <property type="entry name" value="TMEM144"/>
    <property type="match status" value="2"/>
</dbReference>
<organism evidence="8 9">
    <name type="scientific">Heligmosomoides polygyrus</name>
    <name type="common">Parasitic roundworm</name>
    <dbReference type="NCBI Taxonomy" id="6339"/>
    <lineage>
        <taxon>Eukaryota</taxon>
        <taxon>Metazoa</taxon>
        <taxon>Ecdysozoa</taxon>
        <taxon>Nematoda</taxon>
        <taxon>Chromadorea</taxon>
        <taxon>Rhabditida</taxon>
        <taxon>Rhabditina</taxon>
        <taxon>Rhabditomorpha</taxon>
        <taxon>Strongyloidea</taxon>
        <taxon>Heligmosomidae</taxon>
        <taxon>Heligmosomoides</taxon>
    </lineage>
</organism>